<evidence type="ECO:0000313" key="6">
    <source>
        <dbReference type="EMBL" id="MDI6447590.1"/>
    </source>
</evidence>
<feature type="signal peptide" evidence="3">
    <location>
        <begin position="1"/>
        <end position="32"/>
    </location>
</feature>
<evidence type="ECO:0000256" key="3">
    <source>
        <dbReference type="SAM" id="SignalP"/>
    </source>
</evidence>
<feature type="domain" description="Peptidase M16 N-terminal" evidence="4">
    <location>
        <begin position="157"/>
        <end position="253"/>
    </location>
</feature>
<protein>
    <submittedName>
        <fullName evidence="6">Pitrilysin family protein</fullName>
    </submittedName>
</protein>
<dbReference type="InterPro" id="IPR050361">
    <property type="entry name" value="MPP/UQCRC_Complex"/>
</dbReference>
<dbReference type="SUPFAM" id="SSF63411">
    <property type="entry name" value="LuxS/MPP-like metallohydrolase"/>
    <property type="match status" value="2"/>
</dbReference>
<feature type="domain" description="Peptidase M16 N-terminal" evidence="4">
    <location>
        <begin position="56"/>
        <end position="111"/>
    </location>
</feature>
<dbReference type="Gene3D" id="3.30.830.10">
    <property type="entry name" value="Metalloenzyme, LuxS/M16 peptidase-like"/>
    <property type="match status" value="2"/>
</dbReference>
<keyword evidence="7" id="KW-1185">Reference proteome</keyword>
<feature type="coiled-coil region" evidence="2">
    <location>
        <begin position="129"/>
        <end position="156"/>
    </location>
</feature>
<dbReference type="InterPro" id="IPR011765">
    <property type="entry name" value="Pept_M16_N"/>
</dbReference>
<dbReference type="InterPro" id="IPR007863">
    <property type="entry name" value="Peptidase_M16_C"/>
</dbReference>
<dbReference type="AlphaFoldDB" id="A0AAW6TSK8"/>
<reference evidence="6" key="1">
    <citation type="submission" date="2023-05" db="EMBL/GenBank/DDBJ databases">
        <title>Anaerotaeda fermentans gen. nov., sp. nov., a novel anaerobic planctomycete of the new family within the order Sedimentisphaerales isolated from Taman Peninsula, Russia.</title>
        <authorList>
            <person name="Khomyakova M.A."/>
            <person name="Merkel A.Y."/>
            <person name="Slobodkin A.I."/>
        </authorList>
    </citation>
    <scope>NUCLEOTIDE SEQUENCE</scope>
    <source>
        <strain evidence="6">M17dextr</strain>
    </source>
</reference>
<dbReference type="PANTHER" id="PTHR11851">
    <property type="entry name" value="METALLOPROTEASE"/>
    <property type="match status" value="1"/>
</dbReference>
<gene>
    <name evidence="6" type="ORF">QJ522_00930</name>
</gene>
<evidence type="ECO:0000256" key="2">
    <source>
        <dbReference type="SAM" id="Coils"/>
    </source>
</evidence>
<organism evidence="6 7">
    <name type="scientific">Anaerobaca lacustris</name>
    <dbReference type="NCBI Taxonomy" id="3044600"/>
    <lineage>
        <taxon>Bacteria</taxon>
        <taxon>Pseudomonadati</taxon>
        <taxon>Planctomycetota</taxon>
        <taxon>Phycisphaerae</taxon>
        <taxon>Sedimentisphaerales</taxon>
        <taxon>Anaerobacaceae</taxon>
        <taxon>Anaerobaca</taxon>
    </lineage>
</organism>
<keyword evidence="3" id="KW-0732">Signal</keyword>
<evidence type="ECO:0000259" key="4">
    <source>
        <dbReference type="Pfam" id="PF00675"/>
    </source>
</evidence>
<evidence type="ECO:0000256" key="1">
    <source>
        <dbReference type="ARBA" id="ARBA00007261"/>
    </source>
</evidence>
<dbReference type="Proteomes" id="UP001431776">
    <property type="component" value="Unassembled WGS sequence"/>
</dbReference>
<feature type="chain" id="PRO_5043723002" evidence="3">
    <location>
        <begin position="33"/>
        <end position="512"/>
    </location>
</feature>
<evidence type="ECO:0000259" key="5">
    <source>
        <dbReference type="Pfam" id="PF05193"/>
    </source>
</evidence>
<dbReference type="GO" id="GO:0046872">
    <property type="term" value="F:metal ion binding"/>
    <property type="evidence" value="ECO:0007669"/>
    <property type="project" value="InterPro"/>
</dbReference>
<sequence length="512" mass="57301">MGRVYRGRRRALGSAVLPLLAVLLATGPSGLAQDLAEFESRVTEFALDNGLRFIVLRRPEAPVVTCFTHANVGAVDEVTGLTGLAHLFEHMAFKGTRTIGTRDPEAEAEALAKIDEVFEAIRAERHKGGPADEQKLAELQSRLAEAQEQAQQYLVHDEFDEILKRAGGVGLNAGTSSDYTVYFVSLPANKLELWMLMESDRFLNPVLREFYSEKDVVMEERRLRTETQPVGKLLEEFLAAAYKAHPYGQPVIGHMSDIEAVTRAQAEAFFRTHYVPSNLTVAIVGDVDPDRVKTLAREYFGRIPHRPAPGPVVTVEPPQPGERRVVVEDPAQPFVLIGYHKPSIQHEDNAVFDAITDIMGSGRTSRLYRSLVKDKRIAMATSGFQGMPGQKYPGLFLFYAMPARGHTNQECERAIYDEIERLRNEPVSEQELQKAKTRARAALIRQLDSNSGLAEQLTFYEVMAGDWRNLFQQLERIDRVTAEDIQRVARTCFTTKNRTVGIIETTTGENES</sequence>
<dbReference type="EMBL" id="JASCXX010000001">
    <property type="protein sequence ID" value="MDI6447590.1"/>
    <property type="molecule type" value="Genomic_DNA"/>
</dbReference>
<evidence type="ECO:0000313" key="7">
    <source>
        <dbReference type="Proteomes" id="UP001431776"/>
    </source>
</evidence>
<feature type="domain" description="Peptidase M16 C-terminal" evidence="5">
    <location>
        <begin position="261"/>
        <end position="437"/>
    </location>
</feature>
<name>A0AAW6TSK8_9BACT</name>
<dbReference type="Pfam" id="PF00675">
    <property type="entry name" value="Peptidase_M16"/>
    <property type="match status" value="2"/>
</dbReference>
<dbReference type="RefSeq" id="WP_349243000.1">
    <property type="nucleotide sequence ID" value="NZ_JASCXX010000001.1"/>
</dbReference>
<dbReference type="Pfam" id="PF05193">
    <property type="entry name" value="Peptidase_M16_C"/>
    <property type="match status" value="1"/>
</dbReference>
<keyword evidence="2" id="KW-0175">Coiled coil</keyword>
<dbReference type="PANTHER" id="PTHR11851:SF49">
    <property type="entry name" value="MITOCHONDRIAL-PROCESSING PEPTIDASE SUBUNIT ALPHA"/>
    <property type="match status" value="1"/>
</dbReference>
<proteinExistence type="inferred from homology"/>
<comment type="similarity">
    <text evidence="1">Belongs to the peptidase M16 family.</text>
</comment>
<accession>A0AAW6TSK8</accession>
<comment type="caution">
    <text evidence="6">The sequence shown here is derived from an EMBL/GenBank/DDBJ whole genome shotgun (WGS) entry which is preliminary data.</text>
</comment>
<dbReference type="InterPro" id="IPR011249">
    <property type="entry name" value="Metalloenz_LuxS/M16"/>
</dbReference>